<dbReference type="Pfam" id="PF22022">
    <property type="entry name" value="Phage_int_M"/>
    <property type="match status" value="1"/>
</dbReference>
<dbReference type="Pfam" id="PF00589">
    <property type="entry name" value="Phage_integrase"/>
    <property type="match status" value="1"/>
</dbReference>
<dbReference type="CDD" id="cd00801">
    <property type="entry name" value="INT_P4_C"/>
    <property type="match status" value="1"/>
</dbReference>
<evidence type="ECO:0000256" key="5">
    <source>
        <dbReference type="PROSITE-ProRule" id="PRU01248"/>
    </source>
</evidence>
<dbReference type="InterPro" id="IPR053876">
    <property type="entry name" value="Phage_int_M"/>
</dbReference>
<dbReference type="PROSITE" id="PS51900">
    <property type="entry name" value="CB"/>
    <property type="match status" value="1"/>
</dbReference>
<dbReference type="InterPro" id="IPR025166">
    <property type="entry name" value="Integrase_DNA_bind_dom"/>
</dbReference>
<dbReference type="GO" id="GO:0015074">
    <property type="term" value="P:DNA integration"/>
    <property type="evidence" value="ECO:0007669"/>
    <property type="project" value="UniProtKB-KW"/>
</dbReference>
<name>R4MXK7_9PROT</name>
<evidence type="ECO:0000259" key="7">
    <source>
        <dbReference type="PROSITE" id="PS51900"/>
    </source>
</evidence>
<evidence type="ECO:0000313" key="8">
    <source>
        <dbReference type="EMBL" id="AGL33518.1"/>
    </source>
</evidence>
<sequence>MSPGTPRGGGDVHKLTEIEARKAVPKDAPYKLFDGGGLFLLVRPDGAKYWRMNYRLAGRHGTAALGVYLGKDAGKVEVSLAEARRRAADVRALLAAGIDPAEHRRAEAARVALQAETLAAELRGRREAEQARRAEREAARAVSRNTFEVVAGLWVEDRRLHWSASHVHQVEQSFRDHVYPKIGRRPMAELTSADALGVLSALLAAGKSETARRVKQRMGAVWRFAVLRGLAPSDVVSLGATEFTERKRLALKAKPRRSFPAVSPAELPELLRAMAGYHGTPMVRLGLRLLALTLVRTSELRGATWSEFVLDGEEPTWTIPPQRMKVKSRGDREAAAHVVPLSRQAVAALLELRALELDPVQVMPHGRARSKGATLSENALLYALYAMGYRGRMTGHGFRAVGSTLLHEAGFAHELIEAQLAHEQTDDVARRYNRAEYLDRRREMLQWYADTIDRMERGESAKVLMLRRQ</sequence>
<dbReference type="InterPro" id="IPR013762">
    <property type="entry name" value="Integrase-like_cat_sf"/>
</dbReference>
<proteinExistence type="inferred from homology"/>
<dbReference type="Gene3D" id="1.10.443.10">
    <property type="entry name" value="Intergrase catalytic core"/>
    <property type="match status" value="1"/>
</dbReference>
<evidence type="ECO:0000259" key="6">
    <source>
        <dbReference type="PROSITE" id="PS51898"/>
    </source>
</evidence>
<dbReference type="Pfam" id="PF13356">
    <property type="entry name" value="Arm-DNA-bind_3"/>
    <property type="match status" value="1"/>
</dbReference>
<keyword evidence="3 5" id="KW-0238">DNA-binding</keyword>
<protein>
    <submittedName>
        <fullName evidence="8">Prophage CPS-53 integrase</fullName>
    </submittedName>
</protein>
<dbReference type="AlphaFoldDB" id="R4MXK7"/>
<dbReference type="EMBL" id="KC747109">
    <property type="protein sequence ID" value="AGL33518.1"/>
    <property type="molecule type" value="Genomic_DNA"/>
</dbReference>
<dbReference type="SUPFAM" id="SSF56349">
    <property type="entry name" value="DNA breaking-rejoining enzymes"/>
    <property type="match status" value="1"/>
</dbReference>
<dbReference type="PANTHER" id="PTHR30629">
    <property type="entry name" value="PROPHAGE INTEGRASE"/>
    <property type="match status" value="1"/>
</dbReference>
<dbReference type="InterPro" id="IPR011010">
    <property type="entry name" value="DNA_brk_join_enz"/>
</dbReference>
<feature type="domain" description="Tyr recombinase" evidence="6">
    <location>
        <begin position="257"/>
        <end position="446"/>
    </location>
</feature>
<dbReference type="InterPro" id="IPR044068">
    <property type="entry name" value="CB"/>
</dbReference>
<dbReference type="InterPro" id="IPR002104">
    <property type="entry name" value="Integrase_catalytic"/>
</dbReference>
<comment type="similarity">
    <text evidence="1">Belongs to the 'phage' integrase family.</text>
</comment>
<dbReference type="InterPro" id="IPR050808">
    <property type="entry name" value="Phage_Integrase"/>
</dbReference>
<keyword evidence="4" id="KW-0233">DNA recombination</keyword>
<dbReference type="PROSITE" id="PS51898">
    <property type="entry name" value="TYR_RECOMBINASE"/>
    <property type="match status" value="1"/>
</dbReference>
<accession>R4MXK7</accession>
<organism evidence="8">
    <name type="scientific">uncultured Pseudomonadota bacterium</name>
    <dbReference type="NCBI Taxonomy" id="153809"/>
    <lineage>
        <taxon>Bacteria</taxon>
        <taxon>Pseudomonadati</taxon>
        <taxon>Pseudomonadota</taxon>
        <taxon>environmental samples</taxon>
    </lineage>
</organism>
<evidence type="ECO:0000256" key="4">
    <source>
        <dbReference type="ARBA" id="ARBA00023172"/>
    </source>
</evidence>
<dbReference type="PANTHER" id="PTHR30629:SF2">
    <property type="entry name" value="PROPHAGE INTEGRASE INTS-RELATED"/>
    <property type="match status" value="1"/>
</dbReference>
<dbReference type="GO" id="GO:0003677">
    <property type="term" value="F:DNA binding"/>
    <property type="evidence" value="ECO:0007669"/>
    <property type="project" value="UniProtKB-UniRule"/>
</dbReference>
<evidence type="ECO:0000256" key="2">
    <source>
        <dbReference type="ARBA" id="ARBA00022908"/>
    </source>
</evidence>
<reference evidence="8" key="1">
    <citation type="journal article" date="2013" name="PLoS ONE">
        <title>Identification of genes and pathways related to phenol degradation in metagenomic libraries from petroleum refinery wastewater.</title>
        <authorList>
            <person name="Silva C.C."/>
            <person name="Hayden H."/>
            <person name="Sawbridge T."/>
            <person name="Mele P."/>
            <person name="De Paula S.O."/>
            <person name="Silva L.C."/>
            <person name="Vidigal P.M."/>
            <person name="Vicentini R."/>
            <person name="Sousa M.P."/>
            <person name="Torres A.P."/>
            <person name="Santiago V.M."/>
            <person name="Oliveira V.M."/>
        </authorList>
    </citation>
    <scope>NUCLEOTIDE SEQUENCE</scope>
</reference>
<dbReference type="GO" id="GO:0006310">
    <property type="term" value="P:DNA recombination"/>
    <property type="evidence" value="ECO:0007669"/>
    <property type="project" value="UniProtKB-KW"/>
</dbReference>
<dbReference type="InterPro" id="IPR038488">
    <property type="entry name" value="Integrase_DNA-bd_sf"/>
</dbReference>
<dbReference type="InterPro" id="IPR010998">
    <property type="entry name" value="Integrase_recombinase_N"/>
</dbReference>
<keyword evidence="2" id="KW-0229">DNA integration</keyword>
<feature type="domain" description="Core-binding (CB)" evidence="7">
    <location>
        <begin position="145"/>
        <end position="226"/>
    </location>
</feature>
<evidence type="ECO:0000256" key="3">
    <source>
        <dbReference type="ARBA" id="ARBA00023125"/>
    </source>
</evidence>
<dbReference type="Gene3D" id="1.10.150.130">
    <property type="match status" value="1"/>
</dbReference>
<evidence type="ECO:0000256" key="1">
    <source>
        <dbReference type="ARBA" id="ARBA00008857"/>
    </source>
</evidence>
<dbReference type="Gene3D" id="3.30.160.390">
    <property type="entry name" value="Integrase, DNA-binding domain"/>
    <property type="match status" value="1"/>
</dbReference>